<feature type="region of interest" description="Disordered" evidence="1">
    <location>
        <begin position="204"/>
        <end position="227"/>
    </location>
</feature>
<comment type="caution">
    <text evidence="3">The sequence shown here is derived from an EMBL/GenBank/DDBJ whole genome shotgun (WGS) entry which is preliminary data.</text>
</comment>
<keyword evidence="2" id="KW-0812">Transmembrane</keyword>
<evidence type="ECO:0000313" key="3">
    <source>
        <dbReference type="EMBL" id="CAA7264024.1"/>
    </source>
</evidence>
<protein>
    <submittedName>
        <fullName evidence="3">Uncharacterized protein</fullName>
    </submittedName>
</protein>
<reference evidence="3 4" key="1">
    <citation type="submission" date="2020-01" db="EMBL/GenBank/DDBJ databases">
        <authorList>
            <person name="Gupta K D."/>
        </authorList>
    </citation>
    <scope>NUCLEOTIDE SEQUENCE [LARGE SCALE GENOMIC DNA]</scope>
</reference>
<keyword evidence="4" id="KW-1185">Reference proteome</keyword>
<proteinExistence type="predicted"/>
<gene>
    <name evidence="3" type="ORF">AAE3_LOCUS6279</name>
</gene>
<keyword evidence="2" id="KW-0472">Membrane</keyword>
<dbReference type="Proteomes" id="UP000467700">
    <property type="component" value="Unassembled WGS sequence"/>
</dbReference>
<organism evidence="3 4">
    <name type="scientific">Cyclocybe aegerita</name>
    <name type="common">Black poplar mushroom</name>
    <name type="synonym">Agrocybe aegerita</name>
    <dbReference type="NCBI Taxonomy" id="1973307"/>
    <lineage>
        <taxon>Eukaryota</taxon>
        <taxon>Fungi</taxon>
        <taxon>Dikarya</taxon>
        <taxon>Basidiomycota</taxon>
        <taxon>Agaricomycotina</taxon>
        <taxon>Agaricomycetes</taxon>
        <taxon>Agaricomycetidae</taxon>
        <taxon>Agaricales</taxon>
        <taxon>Agaricineae</taxon>
        <taxon>Bolbitiaceae</taxon>
        <taxon>Cyclocybe</taxon>
    </lineage>
</organism>
<dbReference type="EMBL" id="CACVBS010000042">
    <property type="protein sequence ID" value="CAA7264024.1"/>
    <property type="molecule type" value="Genomic_DNA"/>
</dbReference>
<dbReference type="AlphaFoldDB" id="A0A8S0W612"/>
<keyword evidence="2" id="KW-1133">Transmembrane helix</keyword>
<accession>A0A8S0W612</accession>
<dbReference type="OrthoDB" id="10326908at2759"/>
<evidence type="ECO:0000256" key="2">
    <source>
        <dbReference type="SAM" id="Phobius"/>
    </source>
</evidence>
<name>A0A8S0W612_CYCAE</name>
<evidence type="ECO:0000313" key="4">
    <source>
        <dbReference type="Proteomes" id="UP000467700"/>
    </source>
</evidence>
<sequence length="263" mass="29533">MAKRFVYKITYLQTGPTPTSPLPRDKVICSRPDATATLRHRLVYKWTKDLATPRVFSLYDGEELPPKDSIIIVRSKVTSTSTQTYAIFGWGHKVEPPLLADNEVPFATRVSFLEICYQRQRPHVPVHAQQPPIHQVQPTFQNTLSNHFPFPPPFSAHGLPVLSPVPPPQPVVQPPLQHVHTTTRRQCQPRPRFSSTDIVRFFGVPPSETNPVMSGPTRKGTKRDREDDTFEYYPKAKRSRAATTLVGLAGAMGMIALHMALVG</sequence>
<evidence type="ECO:0000256" key="1">
    <source>
        <dbReference type="SAM" id="MobiDB-lite"/>
    </source>
</evidence>
<feature type="transmembrane region" description="Helical" evidence="2">
    <location>
        <begin position="241"/>
        <end position="261"/>
    </location>
</feature>